<protein>
    <submittedName>
        <fullName evidence="1">DUF3781 domain-containing protein</fullName>
    </submittedName>
</protein>
<accession>A0A7G9LAI1</accession>
<dbReference type="AlphaFoldDB" id="A0A7G9LAI1"/>
<dbReference type="RefSeq" id="WP_187482532.1">
    <property type="nucleotide sequence ID" value="NZ_CP060695.1"/>
</dbReference>
<evidence type="ECO:0000313" key="2">
    <source>
        <dbReference type="Proteomes" id="UP000515808"/>
    </source>
</evidence>
<dbReference type="EMBL" id="CP060695">
    <property type="protein sequence ID" value="QNM85630.1"/>
    <property type="molecule type" value="Genomic_DNA"/>
</dbReference>
<sequence length="83" mass="9961">MIDKEEIIKKHCYTELVYERINKKLCINFSKAEIEKLLCKVLSETSLENYFKKGKNFYVFNENYQIKITVNSNTFRIITVDKI</sequence>
<name>A0A7G9LAI1_9FLAO</name>
<keyword evidence="2" id="KW-1185">Reference proteome</keyword>
<proteinExistence type="predicted"/>
<dbReference type="InterPro" id="IPR024229">
    <property type="entry name" value="DUF3781"/>
</dbReference>
<reference evidence="1 2" key="1">
    <citation type="submission" date="2020-08" db="EMBL/GenBank/DDBJ databases">
        <title>Polaribacter sp. L12M9 isolated from gut of the Korean scallop.</title>
        <authorList>
            <person name="Jeong Y.S."/>
        </authorList>
    </citation>
    <scope>NUCLEOTIDE SEQUENCE [LARGE SCALE GENOMIC DNA]</scope>
    <source>
        <strain evidence="1 2">L12M9</strain>
    </source>
</reference>
<gene>
    <name evidence="1" type="ORF">H9W90_00460</name>
</gene>
<dbReference type="Pfam" id="PF12636">
    <property type="entry name" value="DUF3781"/>
    <property type="match status" value="1"/>
</dbReference>
<organism evidence="1 2">
    <name type="scientific">Polaribacter pectinis</name>
    <dbReference type="NCBI Taxonomy" id="2738844"/>
    <lineage>
        <taxon>Bacteria</taxon>
        <taxon>Pseudomonadati</taxon>
        <taxon>Bacteroidota</taxon>
        <taxon>Flavobacteriia</taxon>
        <taxon>Flavobacteriales</taxon>
        <taxon>Flavobacteriaceae</taxon>
    </lineage>
</organism>
<dbReference type="KEGG" id="ppec:H9W90_00460"/>
<dbReference type="Proteomes" id="UP000515808">
    <property type="component" value="Chromosome"/>
</dbReference>
<evidence type="ECO:0000313" key="1">
    <source>
        <dbReference type="EMBL" id="QNM85630.1"/>
    </source>
</evidence>